<keyword evidence="4" id="KW-1185">Reference proteome</keyword>
<keyword evidence="1" id="KW-0812">Transmembrane</keyword>
<protein>
    <submittedName>
        <fullName evidence="2">Uncharacterized protein</fullName>
    </submittedName>
</protein>
<name>A0A445GA71_GLYSO</name>
<accession>A0A445GA71</accession>
<reference evidence="2 4" key="1">
    <citation type="submission" date="2018-09" db="EMBL/GenBank/DDBJ databases">
        <title>A high-quality reference genome of wild soybean provides a powerful tool to mine soybean genomes.</title>
        <authorList>
            <person name="Xie M."/>
            <person name="Chung C.Y.L."/>
            <person name="Li M.-W."/>
            <person name="Wong F.-L."/>
            <person name="Chan T.-F."/>
            <person name="Lam H.-M."/>
        </authorList>
    </citation>
    <scope>NUCLEOTIDE SEQUENCE [LARGE SCALE GENOMIC DNA]</scope>
    <source>
        <strain evidence="4">cv. W05</strain>
        <tissue evidence="2">Hypocotyl of etiolated seedlings</tissue>
    </source>
</reference>
<evidence type="ECO:0000313" key="2">
    <source>
        <dbReference type="EMBL" id="RZB58113.1"/>
    </source>
</evidence>
<gene>
    <name evidence="3" type="ORF">D0Y65_017684</name>
    <name evidence="2" type="ORF">D0Y65_046658</name>
</gene>
<dbReference type="Proteomes" id="UP000289340">
    <property type="component" value="Chromosome 7"/>
</dbReference>
<dbReference type="EMBL" id="QZWG01000007">
    <property type="protein sequence ID" value="RZC02673.1"/>
    <property type="molecule type" value="Genomic_DNA"/>
</dbReference>
<feature type="transmembrane region" description="Helical" evidence="1">
    <location>
        <begin position="51"/>
        <end position="70"/>
    </location>
</feature>
<evidence type="ECO:0000256" key="1">
    <source>
        <dbReference type="SAM" id="Phobius"/>
    </source>
</evidence>
<proteinExistence type="predicted"/>
<evidence type="ECO:0000313" key="3">
    <source>
        <dbReference type="EMBL" id="RZC02673.1"/>
    </source>
</evidence>
<dbReference type="InterPro" id="IPR036396">
    <property type="entry name" value="Cyt_P450_sf"/>
</dbReference>
<organism evidence="2 4">
    <name type="scientific">Glycine soja</name>
    <name type="common">Wild soybean</name>
    <dbReference type="NCBI Taxonomy" id="3848"/>
    <lineage>
        <taxon>Eukaryota</taxon>
        <taxon>Viridiplantae</taxon>
        <taxon>Streptophyta</taxon>
        <taxon>Embryophyta</taxon>
        <taxon>Tracheophyta</taxon>
        <taxon>Spermatophyta</taxon>
        <taxon>Magnoliopsida</taxon>
        <taxon>eudicotyledons</taxon>
        <taxon>Gunneridae</taxon>
        <taxon>Pentapetalae</taxon>
        <taxon>rosids</taxon>
        <taxon>fabids</taxon>
        <taxon>Fabales</taxon>
        <taxon>Fabaceae</taxon>
        <taxon>Papilionoideae</taxon>
        <taxon>50 kb inversion clade</taxon>
        <taxon>NPAAA clade</taxon>
        <taxon>indigoferoid/millettioid clade</taxon>
        <taxon>Phaseoleae</taxon>
        <taxon>Glycine</taxon>
        <taxon>Glycine subgen. Soja</taxon>
    </lineage>
</organism>
<dbReference type="EMBL" id="QZWG01000017">
    <property type="protein sequence ID" value="RZB58113.1"/>
    <property type="molecule type" value="Genomic_DNA"/>
</dbReference>
<dbReference type="Proteomes" id="UP000289340">
    <property type="component" value="Chromosome 17"/>
</dbReference>
<dbReference type="GO" id="GO:0005506">
    <property type="term" value="F:iron ion binding"/>
    <property type="evidence" value="ECO:0007669"/>
    <property type="project" value="InterPro"/>
</dbReference>
<sequence>MINLRKLVQRSLSLEALRNLVPHIEALALSAMNSWGGDGQVINTFKEMKRVGLIFAANIICVCMCIAFILN</sequence>
<comment type="caution">
    <text evidence="2">The sequence shown here is derived from an EMBL/GenBank/DDBJ whole genome shotgun (WGS) entry which is preliminary data.</text>
</comment>
<keyword evidence="1" id="KW-1133">Transmembrane helix</keyword>
<dbReference type="GO" id="GO:0016705">
    <property type="term" value="F:oxidoreductase activity, acting on paired donors, with incorporation or reduction of molecular oxygen"/>
    <property type="evidence" value="ECO:0007669"/>
    <property type="project" value="InterPro"/>
</dbReference>
<dbReference type="GO" id="GO:0004497">
    <property type="term" value="F:monooxygenase activity"/>
    <property type="evidence" value="ECO:0007669"/>
    <property type="project" value="InterPro"/>
</dbReference>
<evidence type="ECO:0000313" key="4">
    <source>
        <dbReference type="Proteomes" id="UP000289340"/>
    </source>
</evidence>
<dbReference type="SUPFAM" id="SSF48264">
    <property type="entry name" value="Cytochrome P450"/>
    <property type="match status" value="1"/>
</dbReference>
<dbReference type="AlphaFoldDB" id="A0A445GA71"/>
<keyword evidence="1" id="KW-0472">Membrane</keyword>
<dbReference type="SMR" id="A0A445GA71"/>
<dbReference type="GO" id="GO:0020037">
    <property type="term" value="F:heme binding"/>
    <property type="evidence" value="ECO:0007669"/>
    <property type="project" value="InterPro"/>
</dbReference>